<feature type="transmembrane region" description="Helical" evidence="10">
    <location>
        <begin position="309"/>
        <end position="333"/>
    </location>
</feature>
<feature type="region of interest" description="Disordered" evidence="9">
    <location>
        <begin position="1"/>
        <end position="30"/>
    </location>
</feature>
<dbReference type="CDD" id="cd18577">
    <property type="entry name" value="ABC_6TM_Pgp_ABCB1_D1_like"/>
    <property type="match status" value="1"/>
</dbReference>
<feature type="transmembrane region" description="Helical" evidence="10">
    <location>
        <begin position="206"/>
        <end position="226"/>
    </location>
</feature>
<evidence type="ECO:0000313" key="14">
    <source>
        <dbReference type="Proteomes" id="UP001310594"/>
    </source>
</evidence>
<dbReference type="Gene3D" id="3.40.50.300">
    <property type="entry name" value="P-loop containing nucleotide triphosphate hydrolases"/>
    <property type="match status" value="2"/>
</dbReference>
<feature type="transmembrane region" description="Helical" evidence="10">
    <location>
        <begin position="345"/>
        <end position="365"/>
    </location>
</feature>
<dbReference type="InterPro" id="IPR003439">
    <property type="entry name" value="ABC_transporter-like_ATP-bd"/>
</dbReference>
<evidence type="ECO:0000256" key="4">
    <source>
        <dbReference type="ARBA" id="ARBA00022692"/>
    </source>
</evidence>
<protein>
    <submittedName>
        <fullName evidence="13">Uncharacterized protein</fullName>
    </submittedName>
</protein>
<dbReference type="InterPro" id="IPR036640">
    <property type="entry name" value="ABC1_TM_sf"/>
</dbReference>
<keyword evidence="6" id="KW-0067">ATP-binding</keyword>
<feature type="transmembrane region" description="Helical" evidence="10">
    <location>
        <begin position="770"/>
        <end position="798"/>
    </location>
</feature>
<dbReference type="InterPro" id="IPR011527">
    <property type="entry name" value="ABC1_TM_dom"/>
</dbReference>
<dbReference type="PROSITE" id="PS00211">
    <property type="entry name" value="ABC_TRANSPORTER_1"/>
    <property type="match status" value="2"/>
</dbReference>
<feature type="transmembrane region" description="Helical" evidence="10">
    <location>
        <begin position="951"/>
        <end position="977"/>
    </location>
</feature>
<dbReference type="PROSITE" id="PS50893">
    <property type="entry name" value="ABC_TRANSPORTER_2"/>
    <property type="match status" value="2"/>
</dbReference>
<dbReference type="GO" id="GO:0016887">
    <property type="term" value="F:ATP hydrolysis activity"/>
    <property type="evidence" value="ECO:0007669"/>
    <property type="project" value="InterPro"/>
</dbReference>
<dbReference type="InterPro" id="IPR003593">
    <property type="entry name" value="AAA+_ATPase"/>
</dbReference>
<dbReference type="InterPro" id="IPR039421">
    <property type="entry name" value="Type_1_exporter"/>
</dbReference>
<feature type="transmembrane region" description="Helical" evidence="10">
    <location>
        <begin position="726"/>
        <end position="750"/>
    </location>
</feature>
<dbReference type="Pfam" id="PF00664">
    <property type="entry name" value="ABC_membrane"/>
    <property type="match status" value="2"/>
</dbReference>
<dbReference type="FunFam" id="3.40.50.300:FF:000604">
    <property type="entry name" value="ABC transporter B family member 28"/>
    <property type="match status" value="1"/>
</dbReference>
<feature type="transmembrane region" description="Helical" evidence="10">
    <location>
        <begin position="843"/>
        <end position="869"/>
    </location>
</feature>
<evidence type="ECO:0000256" key="5">
    <source>
        <dbReference type="ARBA" id="ARBA00022741"/>
    </source>
</evidence>
<feature type="compositionally biased region" description="Basic and acidic residues" evidence="9">
    <location>
        <begin position="669"/>
        <end position="690"/>
    </location>
</feature>
<keyword evidence="4 10" id="KW-0812">Transmembrane</keyword>
<evidence type="ECO:0000256" key="3">
    <source>
        <dbReference type="ARBA" id="ARBA00022448"/>
    </source>
</evidence>
<dbReference type="GO" id="GO:0005743">
    <property type="term" value="C:mitochondrial inner membrane"/>
    <property type="evidence" value="ECO:0007669"/>
    <property type="project" value="TreeGrafter"/>
</dbReference>
<evidence type="ECO:0000313" key="13">
    <source>
        <dbReference type="EMBL" id="KAK5697899.1"/>
    </source>
</evidence>
<evidence type="ECO:0000256" key="7">
    <source>
        <dbReference type="ARBA" id="ARBA00022989"/>
    </source>
</evidence>
<dbReference type="FunFam" id="3.40.50.300:FF:000967">
    <property type="entry name" value="ABC multidrug transporter mdr4"/>
    <property type="match status" value="1"/>
</dbReference>
<evidence type="ECO:0000256" key="10">
    <source>
        <dbReference type="SAM" id="Phobius"/>
    </source>
</evidence>
<dbReference type="PROSITE" id="PS50929">
    <property type="entry name" value="ABC_TM1F"/>
    <property type="match status" value="2"/>
</dbReference>
<dbReference type="SUPFAM" id="SSF90123">
    <property type="entry name" value="ABC transporter transmembrane region"/>
    <property type="match status" value="2"/>
</dbReference>
<feature type="domain" description="ABC transporter" evidence="11">
    <location>
        <begin position="1067"/>
        <end position="1305"/>
    </location>
</feature>
<dbReference type="CDD" id="cd18578">
    <property type="entry name" value="ABC_6TM_Pgp_ABCB1_D2_like"/>
    <property type="match status" value="1"/>
</dbReference>
<evidence type="ECO:0000256" key="2">
    <source>
        <dbReference type="ARBA" id="ARBA00007577"/>
    </source>
</evidence>
<keyword evidence="8 10" id="KW-0472">Membrane</keyword>
<dbReference type="PANTHER" id="PTHR43394">
    <property type="entry name" value="ATP-DEPENDENT PERMEASE MDL1, MITOCHONDRIAL"/>
    <property type="match status" value="1"/>
</dbReference>
<dbReference type="SUPFAM" id="SSF52540">
    <property type="entry name" value="P-loop containing nucleoside triphosphate hydrolases"/>
    <property type="match status" value="2"/>
</dbReference>
<feature type="domain" description="ABC transmembrane type-1" evidence="12">
    <location>
        <begin position="730"/>
        <end position="1018"/>
    </location>
</feature>
<dbReference type="SMART" id="SM00382">
    <property type="entry name" value="AAA"/>
    <property type="match status" value="2"/>
</dbReference>
<gene>
    <name evidence="13" type="ORF">LTR97_006858</name>
</gene>
<keyword evidence="5" id="KW-0547">Nucleotide-binding</keyword>
<organism evidence="13 14">
    <name type="scientific">Elasticomyces elasticus</name>
    <dbReference type="NCBI Taxonomy" id="574655"/>
    <lineage>
        <taxon>Eukaryota</taxon>
        <taxon>Fungi</taxon>
        <taxon>Dikarya</taxon>
        <taxon>Ascomycota</taxon>
        <taxon>Pezizomycotina</taxon>
        <taxon>Dothideomycetes</taxon>
        <taxon>Dothideomycetidae</taxon>
        <taxon>Mycosphaerellales</taxon>
        <taxon>Teratosphaeriaceae</taxon>
        <taxon>Elasticomyces</taxon>
    </lineage>
</organism>
<dbReference type="Gene3D" id="1.20.1560.10">
    <property type="entry name" value="ABC transporter type 1, transmembrane domain"/>
    <property type="match status" value="2"/>
</dbReference>
<feature type="domain" description="ABC transporter" evidence="11">
    <location>
        <begin position="416"/>
        <end position="657"/>
    </location>
</feature>
<evidence type="ECO:0000256" key="9">
    <source>
        <dbReference type="SAM" id="MobiDB-lite"/>
    </source>
</evidence>
<feature type="transmembrane region" description="Helical" evidence="10">
    <location>
        <begin position="131"/>
        <end position="155"/>
    </location>
</feature>
<feature type="transmembrane region" description="Helical" evidence="10">
    <location>
        <begin position="92"/>
        <end position="119"/>
    </location>
</feature>
<accession>A0AAN7VRB5</accession>
<dbReference type="Proteomes" id="UP001310594">
    <property type="component" value="Unassembled WGS sequence"/>
</dbReference>
<dbReference type="InterPro" id="IPR027417">
    <property type="entry name" value="P-loop_NTPase"/>
</dbReference>
<feature type="domain" description="ABC transmembrane type-1" evidence="12">
    <location>
        <begin position="95"/>
        <end position="376"/>
    </location>
</feature>
<evidence type="ECO:0000256" key="1">
    <source>
        <dbReference type="ARBA" id="ARBA00004141"/>
    </source>
</evidence>
<evidence type="ECO:0000259" key="12">
    <source>
        <dbReference type="PROSITE" id="PS50929"/>
    </source>
</evidence>
<comment type="similarity">
    <text evidence="2">Belongs to the ABC transporter superfamily. ABCB family. Multidrug resistance exporter (TC 3.A.1.201) subfamily.</text>
</comment>
<keyword evidence="3" id="KW-0813">Transport</keyword>
<reference evidence="13" key="1">
    <citation type="submission" date="2023-08" db="EMBL/GenBank/DDBJ databases">
        <title>Black Yeasts Isolated from many extreme environments.</title>
        <authorList>
            <person name="Coleine C."/>
            <person name="Stajich J.E."/>
            <person name="Selbmann L."/>
        </authorList>
    </citation>
    <scope>NUCLEOTIDE SEQUENCE</scope>
    <source>
        <strain evidence="13">CCFEE 5810</strain>
    </source>
</reference>
<dbReference type="InterPro" id="IPR017871">
    <property type="entry name" value="ABC_transporter-like_CS"/>
</dbReference>
<evidence type="ECO:0000259" key="11">
    <source>
        <dbReference type="PROSITE" id="PS50893"/>
    </source>
</evidence>
<dbReference type="Pfam" id="PF00005">
    <property type="entry name" value="ABC_tran"/>
    <property type="match status" value="2"/>
</dbReference>
<dbReference type="EMBL" id="JAVRQU010000010">
    <property type="protein sequence ID" value="KAK5697899.1"/>
    <property type="molecule type" value="Genomic_DNA"/>
</dbReference>
<dbReference type="GO" id="GO:0005524">
    <property type="term" value="F:ATP binding"/>
    <property type="evidence" value="ECO:0007669"/>
    <property type="project" value="UniProtKB-KW"/>
</dbReference>
<dbReference type="GO" id="GO:0015421">
    <property type="term" value="F:ABC-type oligopeptide transporter activity"/>
    <property type="evidence" value="ECO:0007669"/>
    <property type="project" value="TreeGrafter"/>
</dbReference>
<sequence length="1309" mass="140286">MADERGSLGTARRSLDATSSAGGLAPTTGQRIEEQNFADATTSFDPAHPRVWTAPAESTSSAVYRQLLGLNPFKTSYLSLYTSLHGWQDRSVACIGLLCATAAGVPLPLIGVIFGHIISSFPPAEDALRTRIIQLLGVAVAYLVLTALYATSFGLTGEKIAIRTRERLLDCLLHLDQAYLDTHDLDVTSLLSEKVDVIHAGCSEKVGIFIQSMSYFSAAMVVGFILSPRLTGILLAAVIPALVIVTTGTRHYGSIYSKQTASHGEAASSIVENALRSAKVVQAFGMMDALCSRHSEALDRKVSASVRKAIVAAVQVGCIYFIAYSVNGLAFYVGSRMAVAGEAGGNAGTIFAVVFLILDASLVVAQFAPFLETFAQAAAAQETIQGLLDAVSATQRSESPKQALPSPQHDLHGCAIQFKHVSFAYPARATIKALDDLNLTIQPGSFTALVGTSGGGKSTLVSLLTGQYREYSGNVTIGGQELRGLDVIDVRAQIAMVEQEHELFTGTIEDNILHGVRNKDLTPADLTFRCKEAVQAANIDFLGDLPDGILTRLNDGMQLSGGQRQRVCLARALIRRPAILILDEPTAALDARSEMAVMSAVHAAAASGVTVLMVAHRLSTVLNADHIAVFSEGTVVEQGTPISLSDSDGVFKSLLNAQSTTMDNSNDSDGSRETLFETEGVKDEPNDKTVSRNPEVDEMQSRPEDDNAISSRTVVAQVVTNLKPDLFIVVIGLFASVASGGLLLGEAILFGNLVALLNNGPDSPDFQKRANFFCLMFFVVGCVGLASWVGSGTAFGIASTRSVSRIQRKLLRRLLHLDMQWYATPGRAVHSLMSAFTKDSGDLSCLSGPALGTIFTTITSVAGGMILALCVAWKIAIVLLSAVPVMIAAGFVRIKILAMADARRREAYKGATNLAAEACRYRSTVTVFGLEDHIVKNYRTALKIPYERGRWFAIFSNLILAISLSITYFVYALAYWWGARQVRNGNYTGKEFFTVLPAMLFSAQSAGQLFSLSPEIARARGAAVSVSKLLCSQAHILADTKDEALVASSVLESPLEKSDDITAHIVFDHASLSYSSAESRMVLRDISFTVRRGESVALVGPSGAGKSSAIALIERFYDTTSGSVRIDNEDIRQLDVRALRDRIGLVSQDPDLLPGGIAENIRLGAARHQVVSDEQIHEVCVRCGLDSFVKSLPEGYNTECGSASSSKLSGGQRQRIALARALIRNPEILLLDEPTSALDAHSEQHIQQTLAEASKGRTTVMVAHRLASVREVDKICVFNEGRVVEEGTHEELVANKQLYASMAAAQNVI</sequence>
<dbReference type="PANTHER" id="PTHR43394:SF18">
    <property type="entry name" value="ABC TRANSPORTER B FAMILY MEMBER 11-LIKE"/>
    <property type="match status" value="1"/>
</dbReference>
<evidence type="ECO:0000256" key="6">
    <source>
        <dbReference type="ARBA" id="ARBA00022840"/>
    </source>
</evidence>
<evidence type="ECO:0000256" key="8">
    <source>
        <dbReference type="ARBA" id="ARBA00023136"/>
    </source>
</evidence>
<comment type="subcellular location">
    <subcellularLocation>
        <location evidence="1">Membrane</location>
        <topology evidence="1">Multi-pass membrane protein</topology>
    </subcellularLocation>
</comment>
<feature type="region of interest" description="Disordered" evidence="9">
    <location>
        <begin position="660"/>
        <end position="705"/>
    </location>
</feature>
<comment type="caution">
    <text evidence="13">The sequence shown here is derived from an EMBL/GenBank/DDBJ whole genome shotgun (WGS) entry which is preliminary data.</text>
</comment>
<name>A0AAN7VRB5_9PEZI</name>
<feature type="transmembrane region" description="Helical" evidence="10">
    <location>
        <begin position="875"/>
        <end position="894"/>
    </location>
</feature>
<proteinExistence type="inferred from homology"/>
<keyword evidence="7 10" id="KW-1133">Transmembrane helix</keyword>
<feature type="transmembrane region" description="Helical" evidence="10">
    <location>
        <begin position="232"/>
        <end position="249"/>
    </location>
</feature>
<dbReference type="GO" id="GO:0090374">
    <property type="term" value="P:oligopeptide export from mitochondrion"/>
    <property type="evidence" value="ECO:0007669"/>
    <property type="project" value="TreeGrafter"/>
</dbReference>